<organism evidence="6 7">
    <name type="scientific">Chitinophaga agrisoli</name>
    <dbReference type="NCBI Taxonomy" id="2607653"/>
    <lineage>
        <taxon>Bacteria</taxon>
        <taxon>Pseudomonadati</taxon>
        <taxon>Bacteroidota</taxon>
        <taxon>Chitinophagia</taxon>
        <taxon>Chitinophagales</taxon>
        <taxon>Chitinophagaceae</taxon>
        <taxon>Chitinophaga</taxon>
    </lineage>
</organism>
<comment type="subcellular location">
    <subcellularLocation>
        <location evidence="1">Cell outer membrane</location>
    </subcellularLocation>
</comment>
<dbReference type="InterPro" id="IPR037066">
    <property type="entry name" value="Plug_dom_sf"/>
</dbReference>
<feature type="signal peptide" evidence="4">
    <location>
        <begin position="1"/>
        <end position="23"/>
    </location>
</feature>
<evidence type="ECO:0000256" key="3">
    <source>
        <dbReference type="ARBA" id="ARBA00023237"/>
    </source>
</evidence>
<dbReference type="Pfam" id="PF14905">
    <property type="entry name" value="OMP_b-brl_3"/>
    <property type="match status" value="1"/>
</dbReference>
<dbReference type="Proteomes" id="UP000324611">
    <property type="component" value="Unassembled WGS sequence"/>
</dbReference>
<gene>
    <name evidence="6" type="ORF">F0L74_26040</name>
</gene>
<reference evidence="6 7" key="1">
    <citation type="submission" date="2019-09" db="EMBL/GenBank/DDBJ databases">
        <title>Chitinophaga ginsengihumi sp. nov., isolated from soil of ginseng rhizosphere.</title>
        <authorList>
            <person name="Lee J."/>
        </authorList>
    </citation>
    <scope>NUCLEOTIDE SEQUENCE [LARGE SCALE GENOMIC DNA]</scope>
    <source>
        <strain evidence="6 7">BN140078</strain>
    </source>
</reference>
<sequence>MKQLIALFTFCSITVSALKPAFAQNSLPVKLNGQVTQAGNKPVEFATVTLLKAKDSSLVKGAIADVNGRYEFENIKQGRYLVAAAYVGMTREFSKPFEVTGANATMEVAPVTLAVDAKNLKEVNVTAKKPFIEQRADKMVVNVENSIVAAGGTAMEVLQKSPGVTVDKDDNISLKGKNGVIIMLDGKPTNMSPQDVAQLLKNMSSNNVEQIELIANPSAKYDAAGNAGIINIKLKKNKNYGTNGSINLGAGHGRSPIYNGGLTLNHRNGKVNLFGNYNYNHRENDERLGIYRTGNTDGKLNVFDQYNLMKNKSDYHSAKAGLDYFLSKNHTIGVMVDASFNNWGSPGTATTSIGDGKKIDSTLITRTENASDWNRVAYNINYKGVLDTTGKELNIDLDYARNRSSQESNIFASTWASTGKEYLRGDTSRNLTPSTIDIKTIKADYTHPLKNQAKFEAGFKISFVETDNDARFDSLRQTKWVYDVNRSNHFIYKENINAGYINFHKQFKKIGIQAGLRGEQSHVKGNSLTLDRVTDTTYFNLFPSVFVSYAASKNHQLGFSYSRRIQRPSYEDLNPFEYYLDRYTIAAGNPYLRPQYSNNFEITHTFKQFLITSLGYAHTTNMITRIVEAGKDPVTGDSTVLRYKFLNVAKSDNFNLNISMPLPITKWWSSFTNLSGNYSKYQTVVNNSQVNLDAFGFFGRTQHTFTLPKGFSTEAVFFYVSPQISQEGLFKMKAMYGLDLGIQKQILNKKGTIKLSMSDVFNNQRFQGTFDNAGYYTRVMSKWESQQVRLNFTYRFGNTNVKAARARKTGLEDEQNRVKQGGN</sequence>
<dbReference type="Gene3D" id="2.170.130.10">
    <property type="entry name" value="TonB-dependent receptor, plug domain"/>
    <property type="match status" value="1"/>
</dbReference>
<comment type="caution">
    <text evidence="6">The sequence shown here is derived from an EMBL/GenBank/DDBJ whole genome shotgun (WGS) entry which is preliminary data.</text>
</comment>
<evidence type="ECO:0000313" key="6">
    <source>
        <dbReference type="EMBL" id="KAA2239655.1"/>
    </source>
</evidence>
<keyword evidence="4" id="KW-0732">Signal</keyword>
<dbReference type="Gene3D" id="2.40.170.20">
    <property type="entry name" value="TonB-dependent receptor, beta-barrel domain"/>
    <property type="match status" value="1"/>
</dbReference>
<dbReference type="InterPro" id="IPR036942">
    <property type="entry name" value="Beta-barrel_TonB_sf"/>
</dbReference>
<evidence type="ECO:0000256" key="1">
    <source>
        <dbReference type="ARBA" id="ARBA00004442"/>
    </source>
</evidence>
<evidence type="ECO:0000313" key="7">
    <source>
        <dbReference type="Proteomes" id="UP000324611"/>
    </source>
</evidence>
<dbReference type="SUPFAM" id="SSF56935">
    <property type="entry name" value="Porins"/>
    <property type="match status" value="1"/>
</dbReference>
<accession>A0A5B2VL00</accession>
<keyword evidence="3" id="KW-0998">Cell outer membrane</keyword>
<name>A0A5B2VL00_9BACT</name>
<evidence type="ECO:0000256" key="2">
    <source>
        <dbReference type="ARBA" id="ARBA00023136"/>
    </source>
</evidence>
<dbReference type="EMBL" id="VUOC01000004">
    <property type="protein sequence ID" value="KAA2239655.1"/>
    <property type="molecule type" value="Genomic_DNA"/>
</dbReference>
<dbReference type="SUPFAM" id="SSF49464">
    <property type="entry name" value="Carboxypeptidase regulatory domain-like"/>
    <property type="match status" value="1"/>
</dbReference>
<evidence type="ECO:0000259" key="5">
    <source>
        <dbReference type="Pfam" id="PF14905"/>
    </source>
</evidence>
<proteinExistence type="predicted"/>
<evidence type="ECO:0000256" key="4">
    <source>
        <dbReference type="SAM" id="SignalP"/>
    </source>
</evidence>
<keyword evidence="6" id="KW-0675">Receptor</keyword>
<dbReference type="Gene3D" id="2.60.40.1120">
    <property type="entry name" value="Carboxypeptidase-like, regulatory domain"/>
    <property type="match status" value="1"/>
</dbReference>
<dbReference type="PANTHER" id="PTHR40980:SF4">
    <property type="entry name" value="TONB-DEPENDENT RECEPTOR-LIKE BETA-BARREL DOMAIN-CONTAINING PROTEIN"/>
    <property type="match status" value="1"/>
</dbReference>
<feature type="domain" description="Outer membrane protein beta-barrel" evidence="5">
    <location>
        <begin position="386"/>
        <end position="794"/>
    </location>
</feature>
<keyword evidence="7" id="KW-1185">Reference proteome</keyword>
<dbReference type="GO" id="GO:0009279">
    <property type="term" value="C:cell outer membrane"/>
    <property type="evidence" value="ECO:0007669"/>
    <property type="project" value="UniProtKB-SubCell"/>
</dbReference>
<protein>
    <submittedName>
        <fullName evidence="6">TonB-dependent receptor</fullName>
    </submittedName>
</protein>
<dbReference type="AlphaFoldDB" id="A0A5B2VL00"/>
<keyword evidence="2" id="KW-0472">Membrane</keyword>
<dbReference type="InterPro" id="IPR041700">
    <property type="entry name" value="OMP_b-brl_3"/>
</dbReference>
<reference evidence="6 7" key="2">
    <citation type="submission" date="2019-09" db="EMBL/GenBank/DDBJ databases">
        <authorList>
            <person name="Jin C."/>
        </authorList>
    </citation>
    <scope>NUCLEOTIDE SEQUENCE [LARGE SCALE GENOMIC DNA]</scope>
    <source>
        <strain evidence="6 7">BN140078</strain>
    </source>
</reference>
<dbReference type="PANTHER" id="PTHR40980">
    <property type="entry name" value="PLUG DOMAIN-CONTAINING PROTEIN"/>
    <property type="match status" value="1"/>
</dbReference>
<feature type="chain" id="PRO_5022982346" evidence="4">
    <location>
        <begin position="24"/>
        <end position="823"/>
    </location>
</feature>
<dbReference type="RefSeq" id="WP_149840834.1">
    <property type="nucleotide sequence ID" value="NZ_VUOC01000004.1"/>
</dbReference>
<dbReference type="Pfam" id="PF13620">
    <property type="entry name" value="CarboxypepD_reg"/>
    <property type="match status" value="1"/>
</dbReference>
<dbReference type="InterPro" id="IPR008969">
    <property type="entry name" value="CarboxyPept-like_regulatory"/>
</dbReference>